<feature type="compositionally biased region" description="Pro residues" evidence="3">
    <location>
        <begin position="96"/>
        <end position="145"/>
    </location>
</feature>
<dbReference type="Proteomes" id="UP001165090">
    <property type="component" value="Unassembled WGS sequence"/>
</dbReference>
<keyword evidence="7" id="KW-1185">Reference proteome</keyword>
<feature type="compositionally biased region" description="Polar residues" evidence="3">
    <location>
        <begin position="63"/>
        <end position="78"/>
    </location>
</feature>
<evidence type="ECO:0000256" key="4">
    <source>
        <dbReference type="SAM" id="SignalP"/>
    </source>
</evidence>
<feature type="chain" id="PRO_5045401072" description="SCP domain-containing protein" evidence="4">
    <location>
        <begin position="41"/>
        <end position="324"/>
    </location>
</feature>
<dbReference type="InterPro" id="IPR001283">
    <property type="entry name" value="CRISP-related"/>
</dbReference>
<name>A0ABQ5SL11_9CHLO</name>
<dbReference type="PRINTS" id="PR00837">
    <property type="entry name" value="V5TPXLIKE"/>
</dbReference>
<keyword evidence="2" id="KW-0568">Pathogenesis-related protein</keyword>
<dbReference type="CDD" id="cd05382">
    <property type="entry name" value="CAP_GAPR1-like"/>
    <property type="match status" value="1"/>
</dbReference>
<feature type="domain" description="SCP" evidence="5">
    <location>
        <begin position="153"/>
        <end position="306"/>
    </location>
</feature>
<evidence type="ECO:0000256" key="1">
    <source>
        <dbReference type="ARBA" id="ARBA00003143"/>
    </source>
</evidence>
<feature type="signal peptide" evidence="4">
    <location>
        <begin position="1"/>
        <end position="40"/>
    </location>
</feature>
<evidence type="ECO:0000256" key="3">
    <source>
        <dbReference type="SAM" id="MobiDB-lite"/>
    </source>
</evidence>
<sequence length="324" mass="34919">MHANLTHQRISMAQWFMRSSLAALLLVAQQVLMTSQQAGAREIILRNRAVNVGGRRRQVLQPNTTVIDVPNNASQSADDGTLNLTSPLLNNSLPTPSTPPSTPPPSTPPPSTPPPSTPPPPLSPAEQPQPSPSPPIPPPQPPGPAILPGSICPDTQSLLERKNLYRVLHQAPAFQWNLSLAASAAVYAQQLAGDSCQIKHSSSRSYGENLFSIQAIPKPDNSCSVAVQSWYSEVQFYNFSAAQPFYDNWYQPHQIGHFSQLVWKGSSSVGCGVGLADFAVQISNKNRTMGCKVVVCRYKAPGNVANDMAFLKNVLPKVSVTTTV</sequence>
<protein>
    <recommendedName>
        <fullName evidence="5">SCP domain-containing protein</fullName>
    </recommendedName>
</protein>
<dbReference type="PANTHER" id="PTHR10334">
    <property type="entry name" value="CYSTEINE-RICH SECRETORY PROTEIN-RELATED"/>
    <property type="match status" value="1"/>
</dbReference>
<reference evidence="6 7" key="1">
    <citation type="journal article" date="2023" name="IScience">
        <title>Expanded male sex-determining region conserved during the evolution of homothallism in the green alga Volvox.</title>
        <authorList>
            <person name="Yamamoto K."/>
            <person name="Matsuzaki R."/>
            <person name="Mahakham W."/>
            <person name="Heman W."/>
            <person name="Sekimoto H."/>
            <person name="Kawachi M."/>
            <person name="Minakuchi Y."/>
            <person name="Toyoda A."/>
            <person name="Nozaki H."/>
        </authorList>
    </citation>
    <scope>NUCLEOTIDE SEQUENCE [LARGE SCALE GENOMIC DNA]</scope>
    <source>
        <strain evidence="6 7">NIES-4468</strain>
    </source>
</reference>
<dbReference type="Pfam" id="PF00188">
    <property type="entry name" value="CAP"/>
    <property type="match status" value="1"/>
</dbReference>
<dbReference type="SMART" id="SM00198">
    <property type="entry name" value="SCP"/>
    <property type="match status" value="1"/>
</dbReference>
<dbReference type="InterPro" id="IPR035940">
    <property type="entry name" value="CAP_sf"/>
</dbReference>
<accession>A0ABQ5SL11</accession>
<feature type="compositionally biased region" description="Low complexity" evidence="3">
    <location>
        <begin position="81"/>
        <end position="95"/>
    </location>
</feature>
<dbReference type="EMBL" id="BSDZ01000094">
    <property type="protein sequence ID" value="GLI70344.1"/>
    <property type="molecule type" value="Genomic_DNA"/>
</dbReference>
<dbReference type="InterPro" id="IPR034113">
    <property type="entry name" value="SCP_GAPR1-like"/>
</dbReference>
<keyword evidence="2" id="KW-0611">Plant defense</keyword>
<evidence type="ECO:0000259" key="5">
    <source>
        <dbReference type="SMART" id="SM00198"/>
    </source>
</evidence>
<organism evidence="6 7">
    <name type="scientific">Volvox africanus</name>
    <dbReference type="NCBI Taxonomy" id="51714"/>
    <lineage>
        <taxon>Eukaryota</taxon>
        <taxon>Viridiplantae</taxon>
        <taxon>Chlorophyta</taxon>
        <taxon>core chlorophytes</taxon>
        <taxon>Chlorophyceae</taxon>
        <taxon>CS clade</taxon>
        <taxon>Chlamydomonadales</taxon>
        <taxon>Volvocaceae</taxon>
        <taxon>Volvox</taxon>
    </lineage>
</organism>
<dbReference type="Gene3D" id="3.40.33.10">
    <property type="entry name" value="CAP"/>
    <property type="match status" value="1"/>
</dbReference>
<keyword evidence="4" id="KW-0732">Signal</keyword>
<dbReference type="InterPro" id="IPR018244">
    <property type="entry name" value="Allrgn_V5/Tpx1_CS"/>
</dbReference>
<dbReference type="PROSITE" id="PS01009">
    <property type="entry name" value="CRISP_1"/>
    <property type="match status" value="1"/>
</dbReference>
<feature type="region of interest" description="Disordered" evidence="3">
    <location>
        <begin position="63"/>
        <end position="153"/>
    </location>
</feature>
<gene>
    <name evidence="6" type="ORF">VaNZ11_015305</name>
</gene>
<evidence type="ECO:0000256" key="2">
    <source>
        <dbReference type="ARBA" id="ARBA00023265"/>
    </source>
</evidence>
<dbReference type="SUPFAM" id="SSF55797">
    <property type="entry name" value="PR-1-like"/>
    <property type="match status" value="1"/>
</dbReference>
<dbReference type="InterPro" id="IPR014044">
    <property type="entry name" value="CAP_dom"/>
</dbReference>
<dbReference type="PROSITE" id="PS01010">
    <property type="entry name" value="CRISP_2"/>
    <property type="match status" value="1"/>
</dbReference>
<comment type="function">
    <text evidence="1">Probably involved in the defense reaction of plants against pathogens.</text>
</comment>
<comment type="caution">
    <text evidence="6">The sequence shown here is derived from an EMBL/GenBank/DDBJ whole genome shotgun (WGS) entry which is preliminary data.</text>
</comment>
<evidence type="ECO:0000313" key="7">
    <source>
        <dbReference type="Proteomes" id="UP001165090"/>
    </source>
</evidence>
<dbReference type="PRINTS" id="PR00838">
    <property type="entry name" value="V5ALLERGEN"/>
</dbReference>
<dbReference type="InterPro" id="IPR002413">
    <property type="entry name" value="V5_allergen-like"/>
</dbReference>
<evidence type="ECO:0000313" key="6">
    <source>
        <dbReference type="EMBL" id="GLI70344.1"/>
    </source>
</evidence>
<proteinExistence type="predicted"/>